<dbReference type="PROSITE" id="PS51425">
    <property type="entry name" value="SCD"/>
    <property type="match status" value="1"/>
</dbReference>
<dbReference type="EMBL" id="AC148837">
    <property type="status" value="NOT_ANNOTATED_CDS"/>
    <property type="molecule type" value="Genomic_DNA"/>
</dbReference>
<evidence type="ECO:0000313" key="4">
    <source>
        <dbReference type="Ensembl" id="ENSPTRP00000067505.1"/>
    </source>
</evidence>
<proteinExistence type="inferred from homology"/>
<dbReference type="InterPro" id="IPR039662">
    <property type="entry name" value="Cohesin_Scc3/SA"/>
</dbReference>
<sequence length="162" mass="18421">MQSYSTSFLTDSYLKYIGWTLHDKHREVRVKCVKALKGLYGNRDLTARLELFIGRFKVRRVVLLEYSVAVEAVRLLILILKLTEVIPELQYVEGVIFLSSLTPHTPLSSTLHLGVFCELCPCCFCLFFFLALIVPEDNVPIHTLFLLFCGQEHGRGADGRGL</sequence>
<evidence type="ECO:0000313" key="5">
    <source>
        <dbReference type="Proteomes" id="UP000002277"/>
    </source>
</evidence>
<comment type="similarity">
    <text evidence="1">Belongs to the SCC3 family.</text>
</comment>
<evidence type="ECO:0000259" key="3">
    <source>
        <dbReference type="PROSITE" id="PS51425"/>
    </source>
</evidence>
<dbReference type="Proteomes" id="UP000002277">
    <property type="component" value="Chromosome 7"/>
</dbReference>
<evidence type="ECO:0000256" key="1">
    <source>
        <dbReference type="ARBA" id="ARBA00005486"/>
    </source>
</evidence>
<dbReference type="GeneTree" id="ENSGT00950000182972"/>
<evidence type="ECO:0000256" key="2">
    <source>
        <dbReference type="ARBA" id="ARBA00023242"/>
    </source>
</evidence>
<reference evidence="4" key="2">
    <citation type="submission" date="2025-08" db="UniProtKB">
        <authorList>
            <consortium name="Ensembl"/>
        </authorList>
    </citation>
    <scope>IDENTIFICATION</scope>
</reference>
<dbReference type="Bgee" id="ENSPTRG00000045409">
    <property type="expression patterns" value="Expressed in lymph node and 20 other cell types or tissues"/>
</dbReference>
<dbReference type="InterPro" id="IPR020839">
    <property type="entry name" value="SCD"/>
</dbReference>
<reference evidence="4 5" key="1">
    <citation type="journal article" date="2005" name="Nature">
        <title>Initial sequence of the chimpanzee genome and comparison with the human genome.</title>
        <authorList>
            <consortium name="Chimpanzee sequencing and analysis consortium"/>
        </authorList>
    </citation>
    <scope>NUCLEOTIDE SEQUENCE [LARGE SCALE GENOMIC DNA]</scope>
</reference>
<keyword evidence="5" id="KW-1185">Reference proteome</keyword>
<accession>A0A2I3RS54</accession>
<dbReference type="Ensembl" id="ENSPTRT00000086018.1">
    <property type="protein sequence ID" value="ENSPTRP00000067505.1"/>
    <property type="gene ID" value="ENSPTRG00000045409.1"/>
</dbReference>
<name>A0A2I3RS54_PANTR</name>
<dbReference type="Pfam" id="PF21581">
    <property type="entry name" value="SCD"/>
    <property type="match status" value="1"/>
</dbReference>
<organism evidence="4 5">
    <name type="scientific">Pan troglodytes</name>
    <name type="common">Chimpanzee</name>
    <dbReference type="NCBI Taxonomy" id="9598"/>
    <lineage>
        <taxon>Eukaryota</taxon>
        <taxon>Metazoa</taxon>
        <taxon>Chordata</taxon>
        <taxon>Craniata</taxon>
        <taxon>Vertebrata</taxon>
        <taxon>Euteleostomi</taxon>
        <taxon>Mammalia</taxon>
        <taxon>Eutheria</taxon>
        <taxon>Euarchontoglires</taxon>
        <taxon>Primates</taxon>
        <taxon>Haplorrhini</taxon>
        <taxon>Catarrhini</taxon>
        <taxon>Hominidae</taxon>
        <taxon>Pan</taxon>
    </lineage>
</organism>
<dbReference type="PANTHER" id="PTHR11199:SF8">
    <property type="entry name" value="COHESIN SUBUNIT SA-3"/>
    <property type="match status" value="1"/>
</dbReference>
<dbReference type="PANTHER" id="PTHR11199">
    <property type="entry name" value="STROMAL ANTIGEN"/>
    <property type="match status" value="1"/>
</dbReference>
<reference evidence="4" key="3">
    <citation type="submission" date="2025-09" db="UniProtKB">
        <authorList>
            <consortium name="Ensembl"/>
        </authorList>
    </citation>
    <scope>IDENTIFICATION</scope>
</reference>
<feature type="domain" description="SCD" evidence="3">
    <location>
        <begin position="1"/>
        <end position="63"/>
    </location>
</feature>
<dbReference type="AlphaFoldDB" id="A0A2I3RS54"/>
<dbReference type="InParanoid" id="A0A2I3RS54"/>
<keyword evidence="2" id="KW-0539">Nucleus</keyword>
<protein>
    <recommendedName>
        <fullName evidence="3">SCD domain-containing protein</fullName>
    </recommendedName>
</protein>